<reference evidence="1" key="1">
    <citation type="submission" date="2020-02" db="EMBL/GenBank/DDBJ databases">
        <authorList>
            <person name="Scholz U."/>
            <person name="Mascher M."/>
            <person name="Fiebig A."/>
        </authorList>
    </citation>
    <scope>NUCLEOTIDE SEQUENCE</scope>
</reference>
<dbReference type="AlphaFoldDB" id="A0A7I8L4M0"/>
<proteinExistence type="predicted"/>
<keyword evidence="2" id="KW-1185">Reference proteome</keyword>
<accession>A0A7I8L4M0</accession>
<evidence type="ECO:0000313" key="1">
    <source>
        <dbReference type="EMBL" id="CAA7404225.1"/>
    </source>
</evidence>
<organism evidence="1 2">
    <name type="scientific">Spirodela intermedia</name>
    <name type="common">Intermediate duckweed</name>
    <dbReference type="NCBI Taxonomy" id="51605"/>
    <lineage>
        <taxon>Eukaryota</taxon>
        <taxon>Viridiplantae</taxon>
        <taxon>Streptophyta</taxon>
        <taxon>Embryophyta</taxon>
        <taxon>Tracheophyta</taxon>
        <taxon>Spermatophyta</taxon>
        <taxon>Magnoliopsida</taxon>
        <taxon>Liliopsida</taxon>
        <taxon>Araceae</taxon>
        <taxon>Lemnoideae</taxon>
        <taxon>Spirodela</taxon>
    </lineage>
</organism>
<sequence length="23" mass="2923">MKLLHKNFFLIHMLRNFLFMKSL</sequence>
<dbReference type="EMBL" id="LR746273">
    <property type="protein sequence ID" value="CAA7404225.1"/>
    <property type="molecule type" value="Genomic_DNA"/>
</dbReference>
<dbReference type="Proteomes" id="UP000663760">
    <property type="component" value="Chromosome 10"/>
</dbReference>
<name>A0A7I8L4M0_SPIIN</name>
<gene>
    <name evidence="1" type="ORF">SI8410_10014903</name>
</gene>
<protein>
    <submittedName>
        <fullName evidence="1">Uncharacterized protein</fullName>
    </submittedName>
</protein>
<evidence type="ECO:0000313" key="2">
    <source>
        <dbReference type="Proteomes" id="UP000663760"/>
    </source>
</evidence>